<dbReference type="GO" id="GO:0003677">
    <property type="term" value="F:DNA binding"/>
    <property type="evidence" value="ECO:0007669"/>
    <property type="project" value="UniProtKB-UniRule"/>
</dbReference>
<dbReference type="SUPFAM" id="SSF46689">
    <property type="entry name" value="Homeodomain-like"/>
    <property type="match status" value="1"/>
</dbReference>
<evidence type="ECO:0000256" key="2">
    <source>
        <dbReference type="PROSITE-ProRule" id="PRU00335"/>
    </source>
</evidence>
<evidence type="ECO:0000313" key="4">
    <source>
        <dbReference type="EMBL" id="GIG51367.1"/>
    </source>
</evidence>
<evidence type="ECO:0000313" key="5">
    <source>
        <dbReference type="Proteomes" id="UP000660611"/>
    </source>
</evidence>
<dbReference type="EMBL" id="BONQ01000154">
    <property type="protein sequence ID" value="GIG51367.1"/>
    <property type="molecule type" value="Genomic_DNA"/>
</dbReference>
<keyword evidence="5" id="KW-1185">Reference proteome</keyword>
<evidence type="ECO:0000256" key="1">
    <source>
        <dbReference type="ARBA" id="ARBA00023125"/>
    </source>
</evidence>
<proteinExistence type="predicted"/>
<comment type="caution">
    <text evidence="4">The sequence shown here is derived from an EMBL/GenBank/DDBJ whole genome shotgun (WGS) entry which is preliminary data.</text>
</comment>
<gene>
    <name evidence="4" type="ORF">Dsi01nite_094080</name>
</gene>
<reference evidence="4" key="1">
    <citation type="submission" date="2021-01" db="EMBL/GenBank/DDBJ databases">
        <title>Whole genome shotgun sequence of Dactylosporangium siamense NBRC 106093.</title>
        <authorList>
            <person name="Komaki H."/>
            <person name="Tamura T."/>
        </authorList>
    </citation>
    <scope>NUCLEOTIDE SEQUENCE</scope>
    <source>
        <strain evidence="4">NBRC 106093</strain>
    </source>
</reference>
<sequence>MSDTAAVGQRRVDGRTLRAERTRRAIVDAHLALLEEGDLKPTAERIAERAGVSLRALWTNFKDMERLFAAAGARLMERQLAEHRPVPPDLPLPQRIEVYCEQRARLLELIAPAARAARLREPFSAALRHNRTWYVTNAREELEKLFADELDGVGGDATREASLHALTVATTFASWSMLRDELHLDVPAATAVLRRAVTALLHPAADPEDTADTGP</sequence>
<evidence type="ECO:0000259" key="3">
    <source>
        <dbReference type="PROSITE" id="PS50977"/>
    </source>
</evidence>
<accession>A0A919PW56</accession>
<dbReference type="AlphaFoldDB" id="A0A919PW56"/>
<organism evidence="4 5">
    <name type="scientific">Dactylosporangium siamense</name>
    <dbReference type="NCBI Taxonomy" id="685454"/>
    <lineage>
        <taxon>Bacteria</taxon>
        <taxon>Bacillati</taxon>
        <taxon>Actinomycetota</taxon>
        <taxon>Actinomycetes</taxon>
        <taxon>Micromonosporales</taxon>
        <taxon>Micromonosporaceae</taxon>
        <taxon>Dactylosporangium</taxon>
    </lineage>
</organism>
<keyword evidence="1 2" id="KW-0238">DNA-binding</keyword>
<dbReference type="PROSITE" id="PS50977">
    <property type="entry name" value="HTH_TETR_2"/>
    <property type="match status" value="1"/>
</dbReference>
<dbReference type="RefSeq" id="WP_203852981.1">
    <property type="nucleotide sequence ID" value="NZ_BAAAVW010000032.1"/>
</dbReference>
<dbReference type="Gene3D" id="1.10.357.10">
    <property type="entry name" value="Tetracycline Repressor, domain 2"/>
    <property type="match status" value="1"/>
</dbReference>
<dbReference type="Proteomes" id="UP000660611">
    <property type="component" value="Unassembled WGS sequence"/>
</dbReference>
<feature type="DNA-binding region" description="H-T-H motif" evidence="2">
    <location>
        <begin position="42"/>
        <end position="61"/>
    </location>
</feature>
<name>A0A919PW56_9ACTN</name>
<dbReference type="InterPro" id="IPR009057">
    <property type="entry name" value="Homeodomain-like_sf"/>
</dbReference>
<feature type="domain" description="HTH tetR-type" evidence="3">
    <location>
        <begin position="20"/>
        <end position="79"/>
    </location>
</feature>
<dbReference type="InterPro" id="IPR001647">
    <property type="entry name" value="HTH_TetR"/>
</dbReference>
<protein>
    <recommendedName>
        <fullName evidence="3">HTH tetR-type domain-containing protein</fullName>
    </recommendedName>
</protein>